<dbReference type="PANTHER" id="PTHR23155:SF1185">
    <property type="entry name" value="DISEASE RESISTANCE RPP8-LIKE PROTEIN 3-RELATED"/>
    <property type="match status" value="1"/>
</dbReference>
<dbReference type="InterPro" id="IPR041118">
    <property type="entry name" value="Rx_N"/>
</dbReference>
<dbReference type="SUPFAM" id="SSF52540">
    <property type="entry name" value="P-loop containing nucleoside triphosphate hydrolases"/>
    <property type="match status" value="1"/>
</dbReference>
<feature type="domain" description="NB-ARC" evidence="5">
    <location>
        <begin position="300"/>
        <end position="395"/>
    </location>
</feature>
<dbReference type="CDD" id="cd14798">
    <property type="entry name" value="RX-CC_like"/>
    <property type="match status" value="1"/>
</dbReference>
<dbReference type="GO" id="GO:0098542">
    <property type="term" value="P:defense response to other organism"/>
    <property type="evidence" value="ECO:0007669"/>
    <property type="project" value="TreeGrafter"/>
</dbReference>
<comment type="caution">
    <text evidence="9">The sequence shown here is derived from an EMBL/GenBank/DDBJ whole genome shotgun (WGS) entry which is preliminary data.</text>
</comment>
<dbReference type="InterPro" id="IPR058922">
    <property type="entry name" value="WHD_DRP"/>
</dbReference>
<evidence type="ECO:0000313" key="10">
    <source>
        <dbReference type="Proteomes" id="UP000655225"/>
    </source>
</evidence>
<keyword evidence="3" id="KW-0611">Plant defense</keyword>
<dbReference type="InterPro" id="IPR044974">
    <property type="entry name" value="Disease_R_plants"/>
</dbReference>
<dbReference type="InterPro" id="IPR027417">
    <property type="entry name" value="P-loop_NTPase"/>
</dbReference>
<dbReference type="Pfam" id="PF23559">
    <property type="entry name" value="WHD_DRP"/>
    <property type="match status" value="1"/>
</dbReference>
<dbReference type="GO" id="GO:0043531">
    <property type="term" value="F:ADP binding"/>
    <property type="evidence" value="ECO:0007669"/>
    <property type="project" value="InterPro"/>
</dbReference>
<sequence>MADPGALLSIAERFGYMLYHESVYLNQVQEQIQQLQNELNQMQCFLKDADAKREEDESARKWIADIRDTAYEAEDVVDTFILKVASRRKWRVIRRYACFIREWREIHKIGSEIQVIQTRICNFSKSRETYGIRNIGEIGEGTSFANERRRQLRHSYPHADEVHVNIGLQRDADALVKQLKDDEGFRVVSIVGMGGLGKTTLAKKVYNHSHVKCYFECCAWVFISQQCRARDVLQAILIKISSFAREEREMINAEDERIPQQFRGRGVVQALLTKVSSFRRDEREMIKAKEEREIIIAKEEREMIKAMTEEELVEKLYAILEKKRYLVVLDDIWSKEAWDMLKPAFPIGRKGSKLLLTTRNKEVVLHADPRSIIHEPRLLTKEESLELLCKKAFPVSEETLEDIGKGLLAELIHRSLVQVGKMGSAGRAKTCRLHDLMRDLCISKGREENFLEIFLRRGNMDVGDSSSSAAIAASKPRARAIHFGHNHVEHENEHLRSLLLFEEPKDSKLKSACKKFKLLRVLHLDDVTVRMSLPKEIGDLIHLRYLRLSGVVNIPTSVRNLRSLQILCLKGHLVLPNVIGEMKQLRHLILSRQATIKPDLRLDTLINLRTLKNIYSGNWIKRDLSNLKNLRKLKIIGILELEWTEDIESTVLELDCLRSLSLEFQGQIPRLAPFSRCDHLSKLRLTGKIEGHPHLHQVLPPNLKKLTLKGSELYQDPFLSLEKLPNLRILRLQNDSYIGRDMVCTVNGFPQLESLQLQSLRHLEEMRLGVDAMPSLRRLEILFCPYLNMLPEGLKFVTTLQELEITTMPQNFTCRLREGGEDWDKVKQIPTITFN</sequence>
<dbReference type="Gene3D" id="1.20.5.4130">
    <property type="match status" value="1"/>
</dbReference>
<dbReference type="OrthoDB" id="1357022at2759"/>
<dbReference type="Pfam" id="PF23598">
    <property type="entry name" value="LRR_14"/>
    <property type="match status" value="1"/>
</dbReference>
<dbReference type="InterPro" id="IPR002182">
    <property type="entry name" value="NB-ARC"/>
</dbReference>
<name>A0A835D471_TETSI</name>
<evidence type="ECO:0000256" key="1">
    <source>
        <dbReference type="ARBA" id="ARBA00022737"/>
    </source>
</evidence>
<feature type="domain" description="Disease resistance N-terminal" evidence="6">
    <location>
        <begin position="9"/>
        <end position="89"/>
    </location>
</feature>
<evidence type="ECO:0000259" key="5">
    <source>
        <dbReference type="Pfam" id="PF00931"/>
    </source>
</evidence>
<evidence type="ECO:0000256" key="2">
    <source>
        <dbReference type="ARBA" id="ARBA00022741"/>
    </source>
</evidence>
<dbReference type="Gene3D" id="3.80.10.10">
    <property type="entry name" value="Ribonuclease Inhibitor"/>
    <property type="match status" value="2"/>
</dbReference>
<evidence type="ECO:0000259" key="7">
    <source>
        <dbReference type="Pfam" id="PF23559"/>
    </source>
</evidence>
<reference evidence="9 10" key="1">
    <citation type="submission" date="2020-04" db="EMBL/GenBank/DDBJ databases">
        <title>Plant Genome Project.</title>
        <authorList>
            <person name="Zhang R.-G."/>
        </authorList>
    </citation>
    <scope>NUCLEOTIDE SEQUENCE [LARGE SCALE GENOMIC DNA]</scope>
    <source>
        <strain evidence="9">YNK0</strain>
        <tissue evidence="9">Leaf</tissue>
    </source>
</reference>
<keyword evidence="2" id="KW-0547">Nucleotide-binding</keyword>
<dbReference type="InterPro" id="IPR055414">
    <property type="entry name" value="LRR_R13L4/SHOC2-like"/>
</dbReference>
<evidence type="ECO:0000313" key="9">
    <source>
        <dbReference type="EMBL" id="KAF8389431.1"/>
    </source>
</evidence>
<protein>
    <recommendedName>
        <fullName evidence="11">Disease resistance protein At1g50180</fullName>
    </recommendedName>
</protein>
<feature type="domain" description="Disease resistance protein winged helix" evidence="7">
    <location>
        <begin position="396"/>
        <end position="441"/>
    </location>
</feature>
<gene>
    <name evidence="9" type="ORF">HHK36_026126</name>
</gene>
<dbReference type="AlphaFoldDB" id="A0A835D471"/>
<keyword evidence="10" id="KW-1185">Reference proteome</keyword>
<feature type="coiled-coil region" evidence="4">
    <location>
        <begin position="25"/>
        <end position="52"/>
    </location>
</feature>
<dbReference type="Pfam" id="PF18052">
    <property type="entry name" value="Rx_N"/>
    <property type="match status" value="1"/>
</dbReference>
<organism evidence="9 10">
    <name type="scientific">Tetracentron sinense</name>
    <name type="common">Spur-leaf</name>
    <dbReference type="NCBI Taxonomy" id="13715"/>
    <lineage>
        <taxon>Eukaryota</taxon>
        <taxon>Viridiplantae</taxon>
        <taxon>Streptophyta</taxon>
        <taxon>Embryophyta</taxon>
        <taxon>Tracheophyta</taxon>
        <taxon>Spermatophyta</taxon>
        <taxon>Magnoliopsida</taxon>
        <taxon>Trochodendrales</taxon>
        <taxon>Trochodendraceae</taxon>
        <taxon>Tetracentron</taxon>
    </lineage>
</organism>
<evidence type="ECO:0000259" key="8">
    <source>
        <dbReference type="Pfam" id="PF23598"/>
    </source>
</evidence>
<keyword evidence="4" id="KW-0175">Coiled coil</keyword>
<proteinExistence type="predicted"/>
<evidence type="ECO:0000256" key="4">
    <source>
        <dbReference type="SAM" id="Coils"/>
    </source>
</evidence>
<evidence type="ECO:0000256" key="3">
    <source>
        <dbReference type="ARBA" id="ARBA00022821"/>
    </source>
</evidence>
<dbReference type="InterPro" id="IPR032675">
    <property type="entry name" value="LRR_dom_sf"/>
</dbReference>
<evidence type="ECO:0000259" key="6">
    <source>
        <dbReference type="Pfam" id="PF18052"/>
    </source>
</evidence>
<dbReference type="InterPro" id="IPR038005">
    <property type="entry name" value="RX-like_CC"/>
</dbReference>
<dbReference type="Pfam" id="PF00931">
    <property type="entry name" value="NB-ARC"/>
    <property type="match status" value="2"/>
</dbReference>
<dbReference type="PANTHER" id="PTHR23155">
    <property type="entry name" value="DISEASE RESISTANCE PROTEIN RP"/>
    <property type="match status" value="1"/>
</dbReference>
<accession>A0A835D471</accession>
<evidence type="ECO:0008006" key="11">
    <source>
        <dbReference type="Google" id="ProtNLM"/>
    </source>
</evidence>
<dbReference type="PRINTS" id="PR00364">
    <property type="entry name" value="DISEASERSIST"/>
</dbReference>
<keyword evidence="1" id="KW-0677">Repeat</keyword>
<dbReference type="Gene3D" id="3.40.50.300">
    <property type="entry name" value="P-loop containing nucleotide triphosphate hydrolases"/>
    <property type="match status" value="1"/>
</dbReference>
<feature type="domain" description="NB-ARC" evidence="5">
    <location>
        <begin position="170"/>
        <end position="251"/>
    </location>
</feature>
<dbReference type="SUPFAM" id="SSF52058">
    <property type="entry name" value="L domain-like"/>
    <property type="match status" value="1"/>
</dbReference>
<dbReference type="OMA" id="RIRTCRM"/>
<dbReference type="EMBL" id="JABCRI010000019">
    <property type="protein sequence ID" value="KAF8389431.1"/>
    <property type="molecule type" value="Genomic_DNA"/>
</dbReference>
<dbReference type="Proteomes" id="UP000655225">
    <property type="component" value="Unassembled WGS sequence"/>
</dbReference>
<feature type="domain" description="Disease resistance R13L4/SHOC-2-like LRR" evidence="8">
    <location>
        <begin position="494"/>
        <end position="784"/>
    </location>
</feature>